<dbReference type="FunFam" id="1.10.287.70:FF:000086">
    <property type="entry name" value="Polycystic kidney disease 2"/>
    <property type="match status" value="1"/>
</dbReference>
<dbReference type="Gene3D" id="3.30.40.10">
    <property type="entry name" value="Zinc/RING finger domain, C3HC4 (zinc finger)"/>
    <property type="match status" value="1"/>
</dbReference>
<dbReference type="InterPro" id="IPR010911">
    <property type="entry name" value="Rab_BD"/>
</dbReference>
<feature type="compositionally biased region" description="Basic and acidic residues" evidence="6">
    <location>
        <begin position="2647"/>
        <end position="2658"/>
    </location>
</feature>
<feature type="compositionally biased region" description="Acidic residues" evidence="6">
    <location>
        <begin position="2837"/>
        <end position="2859"/>
    </location>
</feature>
<feature type="compositionally biased region" description="Polar residues" evidence="6">
    <location>
        <begin position="2967"/>
        <end position="2978"/>
    </location>
</feature>
<feature type="region of interest" description="Disordered" evidence="6">
    <location>
        <begin position="1034"/>
        <end position="1054"/>
    </location>
</feature>
<feature type="compositionally biased region" description="Polar residues" evidence="6">
    <location>
        <begin position="2485"/>
        <end position="2512"/>
    </location>
</feature>
<feature type="compositionally biased region" description="Low complexity" evidence="6">
    <location>
        <begin position="2447"/>
        <end position="2482"/>
    </location>
</feature>
<feature type="transmembrane region" description="Helical" evidence="7">
    <location>
        <begin position="212"/>
        <end position="233"/>
    </location>
</feature>
<feature type="region of interest" description="Disordered" evidence="6">
    <location>
        <begin position="2835"/>
        <end position="2859"/>
    </location>
</feature>
<feature type="region of interest" description="Disordered" evidence="6">
    <location>
        <begin position="561"/>
        <end position="599"/>
    </location>
</feature>
<dbReference type="PRINTS" id="PR01433">
    <property type="entry name" value="POLYCYSTIN2"/>
</dbReference>
<feature type="region of interest" description="Disordered" evidence="6">
    <location>
        <begin position="850"/>
        <end position="894"/>
    </location>
</feature>
<dbReference type="InterPro" id="IPR011011">
    <property type="entry name" value="Znf_FYVE_PHD"/>
</dbReference>
<evidence type="ECO:0000256" key="2">
    <source>
        <dbReference type="ARBA" id="ARBA00007200"/>
    </source>
</evidence>
<dbReference type="Pfam" id="PF02318">
    <property type="entry name" value="FYVE_2"/>
    <property type="match status" value="1"/>
</dbReference>
<evidence type="ECO:0000256" key="4">
    <source>
        <dbReference type="ARBA" id="ARBA00022989"/>
    </source>
</evidence>
<dbReference type="SUPFAM" id="SSF57903">
    <property type="entry name" value="FYVE/PHD zinc finger"/>
    <property type="match status" value="1"/>
</dbReference>
<feature type="compositionally biased region" description="Polar residues" evidence="6">
    <location>
        <begin position="3075"/>
        <end position="3085"/>
    </location>
</feature>
<feature type="transmembrane region" description="Helical" evidence="7">
    <location>
        <begin position="101"/>
        <end position="124"/>
    </location>
</feature>
<evidence type="ECO:0000256" key="3">
    <source>
        <dbReference type="ARBA" id="ARBA00022692"/>
    </source>
</evidence>
<feature type="transmembrane region" description="Helical" evidence="7">
    <location>
        <begin position="153"/>
        <end position="173"/>
    </location>
</feature>
<feature type="compositionally biased region" description="Basic and acidic residues" evidence="6">
    <location>
        <begin position="2788"/>
        <end position="2800"/>
    </location>
</feature>
<feature type="compositionally biased region" description="Basic and acidic residues" evidence="6">
    <location>
        <begin position="2597"/>
        <end position="2615"/>
    </location>
</feature>
<feature type="compositionally biased region" description="Basic and acidic residues" evidence="6">
    <location>
        <begin position="2195"/>
        <end position="2205"/>
    </location>
</feature>
<dbReference type="PROSITE" id="PS50916">
    <property type="entry name" value="RABBD"/>
    <property type="match status" value="1"/>
</dbReference>
<keyword evidence="4 7" id="KW-1133">Transmembrane helix</keyword>
<dbReference type="GO" id="GO:0031267">
    <property type="term" value="F:small GTPase binding"/>
    <property type="evidence" value="ECO:0007669"/>
    <property type="project" value="InterPro"/>
</dbReference>
<dbReference type="InterPro" id="IPR003915">
    <property type="entry name" value="PKD_2"/>
</dbReference>
<feature type="compositionally biased region" description="Low complexity" evidence="6">
    <location>
        <begin position="3061"/>
        <end position="3074"/>
    </location>
</feature>
<feature type="compositionally biased region" description="Polar residues" evidence="6">
    <location>
        <begin position="2380"/>
        <end position="2390"/>
    </location>
</feature>
<dbReference type="GO" id="GO:0005262">
    <property type="term" value="F:calcium channel activity"/>
    <property type="evidence" value="ECO:0007669"/>
    <property type="project" value="TreeGrafter"/>
</dbReference>
<evidence type="ECO:0000256" key="7">
    <source>
        <dbReference type="SAM" id="Phobius"/>
    </source>
</evidence>
<feature type="compositionally biased region" description="Basic and acidic residues" evidence="6">
    <location>
        <begin position="850"/>
        <end position="860"/>
    </location>
</feature>
<dbReference type="PANTHER" id="PTHR10877:SF194">
    <property type="entry name" value="LOCATION OF VULVA DEFECTIVE 1"/>
    <property type="match status" value="1"/>
</dbReference>
<feature type="region of interest" description="Disordered" evidence="6">
    <location>
        <begin position="2179"/>
        <end position="2294"/>
    </location>
</feature>
<feature type="compositionally biased region" description="Polar residues" evidence="6">
    <location>
        <begin position="1311"/>
        <end position="1330"/>
    </location>
</feature>
<feature type="region of interest" description="Disordered" evidence="6">
    <location>
        <begin position="2886"/>
        <end position="2909"/>
    </location>
</feature>
<feature type="region of interest" description="Disordered" evidence="6">
    <location>
        <begin position="2328"/>
        <end position="2358"/>
    </location>
</feature>
<feature type="region of interest" description="Disordered" evidence="6">
    <location>
        <begin position="515"/>
        <end position="549"/>
    </location>
</feature>
<feature type="compositionally biased region" description="Polar residues" evidence="6">
    <location>
        <begin position="877"/>
        <end position="886"/>
    </location>
</feature>
<dbReference type="Pfam" id="PF08016">
    <property type="entry name" value="PKD_channel"/>
    <property type="match status" value="1"/>
</dbReference>
<organism evidence="9 10">
    <name type="scientific">Macrostomum lignano</name>
    <dbReference type="NCBI Taxonomy" id="282301"/>
    <lineage>
        <taxon>Eukaryota</taxon>
        <taxon>Metazoa</taxon>
        <taxon>Spiralia</taxon>
        <taxon>Lophotrochozoa</taxon>
        <taxon>Platyhelminthes</taxon>
        <taxon>Rhabditophora</taxon>
        <taxon>Macrostomorpha</taxon>
        <taxon>Macrostomida</taxon>
        <taxon>Macrostomidae</taxon>
        <taxon>Macrostomum</taxon>
    </lineage>
</organism>
<feature type="compositionally biased region" description="Low complexity" evidence="6">
    <location>
        <begin position="2525"/>
        <end position="2550"/>
    </location>
</feature>
<feature type="region of interest" description="Disordered" evidence="6">
    <location>
        <begin position="3056"/>
        <end position="3111"/>
    </location>
</feature>
<evidence type="ECO:0000313" key="9">
    <source>
        <dbReference type="Proteomes" id="UP000095280"/>
    </source>
</evidence>
<keyword evidence="9" id="KW-1185">Reference proteome</keyword>
<dbReference type="InterPro" id="IPR041282">
    <property type="entry name" value="FYVE_2"/>
</dbReference>
<feature type="compositionally biased region" description="Polar residues" evidence="6">
    <location>
        <begin position="2896"/>
        <end position="2906"/>
    </location>
</feature>
<dbReference type="GO" id="GO:0005509">
    <property type="term" value="F:calcium ion binding"/>
    <property type="evidence" value="ECO:0007669"/>
    <property type="project" value="InterPro"/>
</dbReference>
<evidence type="ECO:0000259" key="8">
    <source>
        <dbReference type="PROSITE" id="PS50916"/>
    </source>
</evidence>
<keyword evidence="5 7" id="KW-0472">Membrane</keyword>
<feature type="domain" description="RabBD" evidence="8">
    <location>
        <begin position="359"/>
        <end position="479"/>
    </location>
</feature>
<evidence type="ECO:0000256" key="1">
    <source>
        <dbReference type="ARBA" id="ARBA00004141"/>
    </source>
</evidence>
<feature type="region of interest" description="Disordered" evidence="6">
    <location>
        <begin position="2967"/>
        <end position="3004"/>
    </location>
</feature>
<feature type="region of interest" description="Disordered" evidence="6">
    <location>
        <begin position="624"/>
        <end position="673"/>
    </location>
</feature>
<reference evidence="10" key="1">
    <citation type="submission" date="2016-11" db="UniProtKB">
        <authorList>
            <consortium name="WormBaseParasite"/>
        </authorList>
    </citation>
    <scope>IDENTIFICATION</scope>
</reference>
<feature type="compositionally biased region" description="Low complexity" evidence="6">
    <location>
        <begin position="2989"/>
        <end position="3004"/>
    </location>
</feature>
<feature type="region of interest" description="Disordered" evidence="6">
    <location>
        <begin position="2776"/>
        <end position="2800"/>
    </location>
</feature>
<feature type="transmembrane region" description="Helical" evidence="7">
    <location>
        <begin position="61"/>
        <end position="81"/>
    </location>
</feature>
<feature type="compositionally biased region" description="Basic and acidic residues" evidence="6">
    <location>
        <begin position="1731"/>
        <end position="1742"/>
    </location>
</feature>
<comment type="similarity">
    <text evidence="2">Belongs to the polycystin family.</text>
</comment>
<feature type="compositionally biased region" description="Pro residues" evidence="6">
    <location>
        <begin position="2551"/>
        <end position="2565"/>
    </location>
</feature>
<feature type="region of interest" description="Disordered" evidence="6">
    <location>
        <begin position="3017"/>
        <end position="3041"/>
    </location>
</feature>
<feature type="transmembrane region" description="Helical" evidence="7">
    <location>
        <begin position="179"/>
        <end position="200"/>
    </location>
</feature>
<comment type="subcellular location">
    <subcellularLocation>
        <location evidence="1">Membrane</location>
        <topology evidence="1">Multi-pass membrane protein</topology>
    </subcellularLocation>
</comment>
<feature type="compositionally biased region" description="Basic and acidic residues" evidence="6">
    <location>
        <begin position="652"/>
        <end position="663"/>
    </location>
</feature>
<proteinExistence type="inferred from homology"/>
<dbReference type="InterPro" id="IPR013083">
    <property type="entry name" value="Znf_RING/FYVE/PHD"/>
</dbReference>
<dbReference type="GO" id="GO:0016020">
    <property type="term" value="C:membrane"/>
    <property type="evidence" value="ECO:0007669"/>
    <property type="project" value="UniProtKB-SubCell"/>
</dbReference>
<feature type="compositionally biased region" description="Low complexity" evidence="6">
    <location>
        <begin position="725"/>
        <end position="741"/>
    </location>
</feature>
<sequence length="3434" mass="377812">MFGTYRFDAVNLLSFIGSSSKVMDIFCQVMFCITLLGFIIKELRNLYRMKRAYFYNLWNNLEVFILVGSLFSIAIYAYMLIETTKLTGEFAKYGGNVYLNFQYVTFLNEYLVYLTGSIIFASTLKFNRLLRFNRRVGMLGDVIRFSARDIRQFFLMFSIMFLAFIQSFHLLFLDRLYDYHTFLYCAEQLMQIALGKFRFLDLYVTEPIIGPLLFAAYTFFIIFILLNMFVAILNEAFAQVKEDVQKQQNEHEIIDFIVEKAIMLLRLNNTRFAQRYFGSSLTEAEYRPHSFDEQLNVILPDRIDHLLKYIENTYFDDVKKEVNRLLKEQAAKEAGTRPISQAGEAQKELSDQRSAESVLVKIHFLTDQEKETVVEVLQRNEKIRKHEADRKRRLQQELERLESSCAASQSPLAALTQSCPRCDAALALLVRGACDCFLCRLSVCKSCAHLFRDSQLCLCSVCYQKLLYESKIGNWMNLKSVMIAAESSVAAAAEDRTADSGDLLSGLMVKLSGTSTGADKDAAAGDESSVSVGMAATPPAPTPVRQWEQPAATYRVYQVSTRRFADSPPPRQVEKDDEEATGAADEAESEAEEEQELSIEERMRRHLEGSPDIVQRLWEHQAKCEASLTSSNDTKNESAAVEEETIVCVTSERAHSEMPKRNENYSSDDEVELDQQGGEVIPADADDLTLVDEQAGQISHPTDMSEATGSQLGEAGAFSSADQNLETSELSSELTLTTSAEQRPTVPVCGSIQLTNKDFDSTEFFSDQAESTEPFDAEADKTFAVRDRQKNFETSSEELNFTDAPVEVTVVGEHRKTQITSGNSDYLSDMLSQSKNTEDIIVGPADRESLAAGKDQKKTTVETSQETMEGDYEVSFQRESSVTLVQDSDDRAETTEQVSQNLVSYEIEQVSGSEGQPAVELLVVDEKQSLYPLTSAPNVGSTPGTAHSMFFDSFKKANPRQDAQENQTLLCLEGGPSKQLPDAEIHDKVEEVRVSQEPVIEFNPSDSAENLATLEQSDKFEVKANRSEPTEKILVSRQQTKSSKTLDPQDRPQPEAIDFDIKLGLLKRRPAAVESQTEAELCATEPPAEVTVVDANLRTRIPEISFREASGNSDELSNVLNQCENSEEVVRGPSNKQNLAKNNRNGAGATDALDSSLQAIQGDYERPVHRFASVALAEDQEERPEILDEISHHLVPSSEIEQVSVADWRLKIEDGDRDDESRLEQLASALLECLLDCGDLPRQHAKAEESNEVQEVLVCPESVSEIELAGEQPDFSAEQDVTFEKVQFRDKPTEPSTSEVRTESVIEETTDTFADTSVHGNFYDSNGTEKANQEAPDDEHLHSLECLLDCGDLPIKHAKTEESITAGEQPDIGAEQDLTFEKVQFRDEPTQPSTTYVRTGFVIEESNEPLDSDVDLKLLGGHRNAETPDADLDIDEPKVEVTVVDARLKTWIPDSEFQAASENSVTLTDMLTQCEDATEVVHGPRDRQTPVNDKKLGGIDALDSSLQAVQGDYERPVHRDASVALVEKQGGRPEILDEISHHLVPSSEIEQVSVADWRLKIEDGDRDDESRLEQLASALSVDNFADTSVHGNCCNSKEKANQEALEDDHLHCLECLLDCGDLRSKHAKIEDSNEVQEVLVCPETVSEIEPVGKKPDLNAEQDVTFEKVQFKDEPTEPSTSEVRTGFVLEESTGTFADTSRNEAENEFGIQTEVSVESVVSFLDADDFTMEQRRSASDKEHLKVSAGQTEVTPEAEETLDSVVSLLATEDLLLEKADDQLPEVVDGVEVSVPKKEPVNRSADGKESLQVDEIVCLLDHNDLSTQHGDDQICSLKHTTLKPSDSDLMIEKSLDIAQQTIESENYKQEMVESVETSQPLSDTTDSKIRYSASVDMEANFVAGKSEAVSVPTPEGNVSEASLNLGSRADRQDLIKLSSNDLESLFEIASDFDIRHIRSRLSPIEEFDSRVAVEEERVDCTFSNESNNRKTFVELPCNYTGSAEALTSVLLDTLNCEQEVEHPESSSYSLSRTTGQHAETLAKLAESLEATETVDDTPVNVGSCAVFSTRDETSKALDKVLDSMQSLLPEEDTEEVAAPAGSYLVDNPDPDAAAQLLSNLADAMDDSSEKPVPPDRALCKCDSGRFVLEEAAAQLESFLDDSDIVLPSKSSDALVDPVFDEEQVQPPQGAADGAPPAFDLGHRSPEDRSPPEPIGVVGQFEPPSLTTLPDFGLDEDIETRDESKVKEEDQTKDRLQEAAELPGAVQGSSDYEAEKAGESGAASPEQSSGCIDLATTGQASPAVPPEFVIVADSEGPSTAKGEAAAVQLGMQLGIGDPDATTSGRRSPMWMPPQPPRSPTAMSRLELELLDRSVFFPRVRSAEDVGSSSDSAGQQEEVSKDSDGDDDDSWVDPHEYRPSKRSHYNPIVPRLDLGDLSRSLSCEANIDSAGSDEPATPMAPRAPPAAVRELAAAAAAAAAARTPRPVRAYQPTWSSGEPTKRTSAFASQGRQQIETAISQLRPRPSSLHVAQRVGQPLQQQQRTLSPGPQSSQLQDLLPPPTLPKPKCPTRPHPMAAASKRQALPEVMSEAPTESGAIVQMRQQRSDSSRDEPDQIAEKPVGDSENQPAEADQPQLQDVQERAKVLEAEQSGITEREASQSDENKSAVSAGELSLVSQPATTDAELAVIQASAVSNELPSITAEPEATGKMQELVSAAPAAEVSSDLPVSVALSEGAATSTHGIEPQAAADCAATAEEGPPTAEEELQALAELLSVEPQEAKTISDALAGRGKQPKSEEEKLFERLDKTEGLSEEELVKVAQLMNMDQETAKAVARFLITQQPGDDEAEDEETEADTENLDETDTTVDTEWERLQQRYFDDPDEFRFVRPLRDAAGTRDGAESNVSRGSSGATGSDIRQRMREFGDLLLGFDNPISDDASVGDDATSERSFDVDSMRFRFERLMSFSDRASVVSSDRTSLAPSSASGTHRRRRVGARSVSRTSSQASSLAPSAAVAAANAAVSSGETPAPVQAVGRPVRRAQSDALRNASQLQQIVQIKRMIERRRQQQSQAAPTSAADSQESPTEHSTSAAQHRISEDNRPPAAYRPVAEDSATNTAEVMPKEELATESSSQQPPAGEIRLSVSPAAGGALTVHVIECRGLRVGDARKSRTDREFQMENLASHVSLAREFQMENLASHRENLASRVSLAREFQMENLASHVSLAREFQMENLASRVSLAREFQMENLASHRENLASRVSLAREFQMENLASHVSLAREFQMENLASHVSLAREFQMENLASHRENLASRVSLAREFQMENLASHVSLAREFQMENLASRVSLAREFQMENLASHPCEFRLAVYKLKNNKLEFSGVFLVARWAMNGERSFAGGCPEQQAAELSPLKTSPVVLCRLLLLPDRLKKKTKVKKNTANPVFDESF</sequence>
<dbReference type="InterPro" id="IPR051223">
    <property type="entry name" value="Polycystin"/>
</dbReference>
<dbReference type="WBParaSite" id="maker-uti_cns_0004580-snap-gene-0.2-mRNA-1">
    <property type="protein sequence ID" value="maker-uti_cns_0004580-snap-gene-0.2-mRNA-1"/>
    <property type="gene ID" value="maker-uti_cns_0004580-snap-gene-0.2"/>
</dbReference>
<evidence type="ECO:0000313" key="10">
    <source>
        <dbReference type="WBParaSite" id="maker-uti_cns_0004580-snap-gene-0.2-mRNA-1"/>
    </source>
</evidence>
<feature type="region of interest" description="Disordered" evidence="6">
    <location>
        <begin position="1288"/>
        <end position="1334"/>
    </location>
</feature>
<feature type="compositionally biased region" description="Polar residues" evidence="6">
    <location>
        <begin position="1036"/>
        <end position="1046"/>
    </location>
</feature>
<dbReference type="PANTHER" id="PTHR10877">
    <property type="entry name" value="POLYCYSTIN FAMILY MEMBER"/>
    <property type="match status" value="1"/>
</dbReference>
<feature type="transmembrane region" description="Helical" evidence="7">
    <location>
        <begin position="22"/>
        <end position="40"/>
    </location>
</feature>
<evidence type="ECO:0000256" key="5">
    <source>
        <dbReference type="ARBA" id="ARBA00023136"/>
    </source>
</evidence>
<feature type="region of interest" description="Disordered" evidence="6">
    <location>
        <begin position="2438"/>
        <end position="2666"/>
    </location>
</feature>
<feature type="compositionally biased region" description="Polar residues" evidence="6">
    <location>
        <begin position="696"/>
        <end position="711"/>
    </location>
</feature>
<evidence type="ECO:0000256" key="6">
    <source>
        <dbReference type="SAM" id="MobiDB-lite"/>
    </source>
</evidence>
<dbReference type="GO" id="GO:0050982">
    <property type="term" value="P:detection of mechanical stimulus"/>
    <property type="evidence" value="ECO:0007669"/>
    <property type="project" value="TreeGrafter"/>
</dbReference>
<accession>A0A1I8H621</accession>
<feature type="region of interest" description="Disordered" evidence="6">
    <location>
        <begin position="694"/>
        <end position="744"/>
    </location>
</feature>
<feature type="region of interest" description="Disordered" evidence="6">
    <location>
        <begin position="2375"/>
        <end position="2424"/>
    </location>
</feature>
<dbReference type="GO" id="GO:0006886">
    <property type="term" value="P:intracellular protein transport"/>
    <property type="evidence" value="ECO:0007669"/>
    <property type="project" value="InterPro"/>
</dbReference>
<feature type="compositionally biased region" description="Acidic residues" evidence="6">
    <location>
        <begin position="575"/>
        <end position="598"/>
    </location>
</feature>
<feature type="compositionally biased region" description="Basic and acidic residues" evidence="6">
    <location>
        <begin position="2235"/>
        <end position="2252"/>
    </location>
</feature>
<dbReference type="Proteomes" id="UP000095280">
    <property type="component" value="Unplaced"/>
</dbReference>
<feature type="compositionally biased region" description="Low complexity" evidence="6">
    <location>
        <begin position="2180"/>
        <end position="2192"/>
    </location>
</feature>
<keyword evidence="3 7" id="KW-0812">Transmembrane</keyword>
<dbReference type="InterPro" id="IPR013122">
    <property type="entry name" value="PKD1_2_channel"/>
</dbReference>
<protein>
    <submittedName>
        <fullName evidence="10">RabBD domain-containing protein</fullName>
    </submittedName>
</protein>
<name>A0A1I8H621_9PLAT</name>
<feature type="region of interest" description="Disordered" evidence="6">
    <location>
        <begin position="1731"/>
        <end position="1752"/>
    </location>
</feature>